<evidence type="ECO:0000256" key="2">
    <source>
        <dbReference type="SAM" id="MobiDB-lite"/>
    </source>
</evidence>
<evidence type="ECO:0000313" key="3">
    <source>
        <dbReference type="EMBL" id="CAL1702269.1"/>
    </source>
</evidence>
<gene>
    <name evidence="3" type="ORF">GFSPODELE1_LOCUS3965</name>
</gene>
<dbReference type="Proteomes" id="UP001497453">
    <property type="component" value="Chromosome 2"/>
</dbReference>
<sequence length="657" mass="75050">MFLVSKQCLKQIQQSKCRRHLPRVAVVRNIHASPISSFTLALPTVEFPSLPTRARDTRESIQVLKLQELAHSMNAVSPDPAVVWRNYRGLLRIELPRNVPLAVHQRVLRLCTPSPREMRLHLAERMKMNARPGVPHLYEKRFQQVIHNIREAGYTPTLEDYHYVLEHFAAVGHHAGSLQVLREIDELKFPKTSTTYALCLQALCHSLTLPCWHEDRPQLVKEISQTAQKLIDEMWVAGIPVSSVNVDLAVRVLKETLDMETLEKLLKVVYGIDLSFPDRPPVEYWDQAKSKPETGDLVSPLPGPQPFTTPALNTTLDILGRLGNVSKMVQLFEVITVPLPKGVSEVPSSSFDEDDDDFGCSSPAVSSFPLPHAQPNTTTFYTLIRWICEMDHTILARHYLLYAFRYDRDIDFAIRRARVANVKNGVDTPIFAPRVSITRGILQTVMGAANRNKNRNIEILKWVSMMIVKVLRCKRHDLKFYSLWRDQEASKLESAEDLSESEAPVANLADASSTVEASSPSPSTANVNDPDVPQRPTPLFELDINDTSLPPSSKQRLFNLDLHINLLERDIEEISELEKRCSEILARDTQRLKERLGRRVWKSKDVYFRVPEGRRVVSREHWQEIVNFREPPDVQGEDDLADLDGPPRRSRRRDRRS</sequence>
<evidence type="ECO:0000313" key="4">
    <source>
        <dbReference type="Proteomes" id="UP001497453"/>
    </source>
</evidence>
<accession>A0ABP1D5S3</accession>
<organism evidence="3 4">
    <name type="scientific">Somion occarium</name>
    <dbReference type="NCBI Taxonomy" id="3059160"/>
    <lineage>
        <taxon>Eukaryota</taxon>
        <taxon>Fungi</taxon>
        <taxon>Dikarya</taxon>
        <taxon>Basidiomycota</taxon>
        <taxon>Agaricomycotina</taxon>
        <taxon>Agaricomycetes</taxon>
        <taxon>Polyporales</taxon>
        <taxon>Cerrenaceae</taxon>
        <taxon>Somion</taxon>
    </lineage>
</organism>
<feature type="coiled-coil region" evidence="1">
    <location>
        <begin position="560"/>
        <end position="587"/>
    </location>
</feature>
<reference evidence="4" key="1">
    <citation type="submission" date="2024-04" db="EMBL/GenBank/DDBJ databases">
        <authorList>
            <person name="Shaw F."/>
            <person name="Minotto A."/>
        </authorList>
    </citation>
    <scope>NUCLEOTIDE SEQUENCE [LARGE SCALE GENOMIC DNA]</scope>
</reference>
<feature type="region of interest" description="Disordered" evidence="2">
    <location>
        <begin position="628"/>
        <end position="657"/>
    </location>
</feature>
<keyword evidence="4" id="KW-1185">Reference proteome</keyword>
<feature type="compositionally biased region" description="Basic residues" evidence="2">
    <location>
        <begin position="648"/>
        <end position="657"/>
    </location>
</feature>
<feature type="compositionally biased region" description="Low complexity" evidence="2">
    <location>
        <begin position="511"/>
        <end position="525"/>
    </location>
</feature>
<evidence type="ECO:0000256" key="1">
    <source>
        <dbReference type="SAM" id="Coils"/>
    </source>
</evidence>
<dbReference type="EMBL" id="OZ037945">
    <property type="protein sequence ID" value="CAL1702269.1"/>
    <property type="molecule type" value="Genomic_DNA"/>
</dbReference>
<name>A0ABP1D5S3_9APHY</name>
<keyword evidence="1" id="KW-0175">Coiled coil</keyword>
<protein>
    <submittedName>
        <fullName evidence="3">Uncharacterized protein</fullName>
    </submittedName>
</protein>
<proteinExistence type="predicted"/>
<feature type="region of interest" description="Disordered" evidence="2">
    <location>
        <begin position="509"/>
        <end position="540"/>
    </location>
</feature>